<dbReference type="InterPro" id="IPR045595">
    <property type="entry name" value="SufBD_N"/>
</dbReference>
<dbReference type="Pfam" id="PF19295">
    <property type="entry name" value="SufBD_N"/>
    <property type="match status" value="1"/>
</dbReference>
<dbReference type="RefSeq" id="WP_134672847.1">
    <property type="nucleotide sequence ID" value="NZ_SPUH01000001.1"/>
</dbReference>
<dbReference type="AlphaFoldDB" id="A0A4Z1R1S7"/>
<proteinExistence type="inferred from homology"/>
<dbReference type="InterPro" id="IPR037284">
    <property type="entry name" value="SUF_FeS_clus_asmbl_SufBD_sf"/>
</dbReference>
<evidence type="ECO:0000313" key="5">
    <source>
        <dbReference type="Proteomes" id="UP000298681"/>
    </source>
</evidence>
<accession>A0A4Z1R1S7</accession>
<feature type="domain" description="SUF system FeS cluster assembly SufBD N-terminal" evidence="3">
    <location>
        <begin position="16"/>
        <end position="153"/>
    </location>
</feature>
<dbReference type="InterPro" id="IPR000825">
    <property type="entry name" value="SUF_FeS_clus_asmbl_SufBD_core"/>
</dbReference>
<protein>
    <submittedName>
        <fullName evidence="4">Fe-S cluster assembly protein SufD</fullName>
    </submittedName>
</protein>
<reference evidence="4 5" key="1">
    <citation type="submission" date="2019-01" db="EMBL/GenBank/DDBJ databases">
        <authorList>
            <person name="Zhang S."/>
        </authorList>
    </citation>
    <scope>NUCLEOTIDE SEQUENCE [LARGE SCALE GENOMIC DNA]</scope>
    <source>
        <strain evidence="4 5">1626</strain>
    </source>
</reference>
<feature type="domain" description="SUF system FeS cluster assembly SufBD core" evidence="2">
    <location>
        <begin position="168"/>
        <end position="396"/>
    </location>
</feature>
<evidence type="ECO:0000259" key="2">
    <source>
        <dbReference type="Pfam" id="PF01458"/>
    </source>
</evidence>
<dbReference type="Pfam" id="PF01458">
    <property type="entry name" value="SUFBD_core"/>
    <property type="match status" value="1"/>
</dbReference>
<gene>
    <name evidence="4" type="primary">sufD</name>
    <name evidence="4" type="ORF">E4582_00845</name>
</gene>
<dbReference type="EMBL" id="SPUH01000001">
    <property type="protein sequence ID" value="TKS53462.1"/>
    <property type="molecule type" value="Genomic_DNA"/>
</dbReference>
<keyword evidence="5" id="KW-1185">Reference proteome</keyword>
<dbReference type="PANTHER" id="PTHR43575">
    <property type="entry name" value="PROTEIN ABCI7, CHLOROPLASTIC"/>
    <property type="match status" value="1"/>
</dbReference>
<dbReference type="GO" id="GO:0016226">
    <property type="term" value="P:iron-sulfur cluster assembly"/>
    <property type="evidence" value="ECO:0007669"/>
    <property type="project" value="InterPro"/>
</dbReference>
<dbReference type="InterPro" id="IPR055346">
    <property type="entry name" value="Fe-S_cluster_assembly_SufBD"/>
</dbReference>
<comment type="caution">
    <text evidence="4">The sequence shown here is derived from an EMBL/GenBank/DDBJ whole genome shotgun (WGS) entry which is preliminary data.</text>
</comment>
<evidence type="ECO:0000313" key="4">
    <source>
        <dbReference type="EMBL" id="TKS53462.1"/>
    </source>
</evidence>
<dbReference type="InterPro" id="IPR011542">
    <property type="entry name" value="SUF_FeS_clus_asmbl_SufD"/>
</dbReference>
<evidence type="ECO:0000259" key="3">
    <source>
        <dbReference type="Pfam" id="PF19295"/>
    </source>
</evidence>
<sequence length="426" mass="45477">MSVLLDSLAAGFQGDAARRSILDEALRDGLPGPRSEAWKYTPLRALERRSFGVAPAQPPLIDPALLDAIPAPRLVFVNGRHAQALSSLDALPAGVSLRPLSAALGDGDEALRFLHRRFDRTDEVFARLNAALAGEGVLLRVEADTAVEVPLQLVFIGAPSDADDSATQDLAWHLRHLIELRQGASLAVVEHHLHVGEGRHLTNALAHVHVADGARLDHARVQDDAAGATLFLRTDVVLAKDAEYRRVDVELGGALSRHELNVRLEGERARLTANGVLLGTGRRHVDTRLGIDHVARDTSAELLWRGAAAGRGRVVFHGGILIREGADGTDAQLSNKNLLLSADAEIDTQPVLVIHADEVQAAHGATVGQLDDDALFYLRARGIPELQARALLTAAFVREPLGAVEGPLRGALEAALARMLDGIVSG</sequence>
<comment type="similarity">
    <text evidence="1">Belongs to the iron-sulfur cluster assembly SufBD family.</text>
</comment>
<evidence type="ECO:0000256" key="1">
    <source>
        <dbReference type="ARBA" id="ARBA00043967"/>
    </source>
</evidence>
<dbReference type="NCBIfam" id="TIGR01981">
    <property type="entry name" value="sufD"/>
    <property type="match status" value="1"/>
</dbReference>
<dbReference type="Proteomes" id="UP000298681">
    <property type="component" value="Unassembled WGS sequence"/>
</dbReference>
<dbReference type="SUPFAM" id="SSF101960">
    <property type="entry name" value="Stabilizer of iron transporter SufD"/>
    <property type="match status" value="1"/>
</dbReference>
<organism evidence="4 5">
    <name type="scientific">Luteimonas yindakuii</name>
    <dbReference type="NCBI Taxonomy" id="2565782"/>
    <lineage>
        <taxon>Bacteria</taxon>
        <taxon>Pseudomonadati</taxon>
        <taxon>Pseudomonadota</taxon>
        <taxon>Gammaproteobacteria</taxon>
        <taxon>Lysobacterales</taxon>
        <taxon>Lysobacteraceae</taxon>
        <taxon>Luteimonas</taxon>
    </lineage>
</organism>
<name>A0A4Z1R1S7_9GAMM</name>
<dbReference type="PANTHER" id="PTHR43575:SF1">
    <property type="entry name" value="PROTEIN ABCI7, CHLOROPLASTIC"/>
    <property type="match status" value="1"/>
</dbReference>